<evidence type="ECO:0000313" key="3">
    <source>
        <dbReference type="Proteomes" id="UP000597762"/>
    </source>
</evidence>
<accession>A0A812DGN8</accession>
<protein>
    <submittedName>
        <fullName evidence="2">Uncharacterized protein</fullName>
    </submittedName>
</protein>
<keyword evidence="3" id="KW-1185">Reference proteome</keyword>
<proteinExistence type="predicted"/>
<evidence type="ECO:0000313" key="2">
    <source>
        <dbReference type="EMBL" id="CAE1298439.1"/>
    </source>
</evidence>
<feature type="transmembrane region" description="Helical" evidence="1">
    <location>
        <begin position="31"/>
        <end position="55"/>
    </location>
</feature>
<keyword evidence="1" id="KW-0812">Transmembrane</keyword>
<reference evidence="2" key="1">
    <citation type="submission" date="2021-01" db="EMBL/GenBank/DDBJ databases">
        <authorList>
            <person name="Li R."/>
            <person name="Bekaert M."/>
        </authorList>
    </citation>
    <scope>NUCLEOTIDE SEQUENCE</scope>
    <source>
        <strain evidence="2">Farmed</strain>
    </source>
</reference>
<gene>
    <name evidence="2" type="ORF">SPHA_52562</name>
</gene>
<evidence type="ECO:0000256" key="1">
    <source>
        <dbReference type="SAM" id="Phobius"/>
    </source>
</evidence>
<comment type="caution">
    <text evidence="2">The sequence shown here is derived from an EMBL/GenBank/DDBJ whole genome shotgun (WGS) entry which is preliminary data.</text>
</comment>
<organism evidence="2 3">
    <name type="scientific">Acanthosepion pharaonis</name>
    <name type="common">Pharaoh cuttlefish</name>
    <name type="synonym">Sepia pharaonis</name>
    <dbReference type="NCBI Taxonomy" id="158019"/>
    <lineage>
        <taxon>Eukaryota</taxon>
        <taxon>Metazoa</taxon>
        <taxon>Spiralia</taxon>
        <taxon>Lophotrochozoa</taxon>
        <taxon>Mollusca</taxon>
        <taxon>Cephalopoda</taxon>
        <taxon>Coleoidea</taxon>
        <taxon>Decapodiformes</taxon>
        <taxon>Sepiida</taxon>
        <taxon>Sepiina</taxon>
        <taxon>Sepiidae</taxon>
        <taxon>Acanthosepion</taxon>
    </lineage>
</organism>
<dbReference type="AlphaFoldDB" id="A0A812DGN8"/>
<dbReference type="EMBL" id="CAHIKZ030003291">
    <property type="protein sequence ID" value="CAE1298439.1"/>
    <property type="molecule type" value="Genomic_DNA"/>
</dbReference>
<keyword evidence="1" id="KW-1133">Transmembrane helix</keyword>
<name>A0A812DGN8_ACAPH</name>
<keyword evidence="1" id="KW-0472">Membrane</keyword>
<dbReference type="Proteomes" id="UP000597762">
    <property type="component" value="Unassembled WGS sequence"/>
</dbReference>
<sequence length="171" mass="19291">MSFSYIEIFYFALLYSRKIVDGDDESNGVTAAVAITSTVVPLVIIIIVVLVTISFRSLTCRQYYQAAYNYLAVPSHSQSSPPTVIPVPETYEEADFPSIPVSDFIAHVELLHADSDIGFSQQFDVTNLLSKCPMSLIHFPYFHCSLITTPLFFLQWSRDSIHAFVIDIFTY</sequence>